<evidence type="ECO:0000313" key="1">
    <source>
        <dbReference type="EMBL" id="GAA0035179.1"/>
    </source>
</evidence>
<name>A0ABP3C8B4_9MICO</name>
<comment type="caution">
    <text evidence="1">The sequence shown here is derived from an EMBL/GenBank/DDBJ whole genome shotgun (WGS) entry which is preliminary data.</text>
</comment>
<dbReference type="Proteomes" id="UP001498238">
    <property type="component" value="Unassembled WGS sequence"/>
</dbReference>
<organism evidence="1 2">
    <name type="scientific">Brevibacterium metallidurans</name>
    <dbReference type="NCBI Taxonomy" id="1482676"/>
    <lineage>
        <taxon>Bacteria</taxon>
        <taxon>Bacillati</taxon>
        <taxon>Actinomycetota</taxon>
        <taxon>Actinomycetes</taxon>
        <taxon>Micrococcales</taxon>
        <taxon>Brevibacteriaceae</taxon>
        <taxon>Brevibacterium</taxon>
    </lineage>
</organism>
<keyword evidence="2" id="KW-1185">Reference proteome</keyword>
<proteinExistence type="predicted"/>
<evidence type="ECO:0000313" key="2">
    <source>
        <dbReference type="Proteomes" id="UP001498238"/>
    </source>
</evidence>
<gene>
    <name evidence="1" type="ORF">NCCP602_11400</name>
</gene>
<accession>A0ABP3C8B4</accession>
<sequence>MFACLSVAELEAAGLTTYQIALAEECCLRRSRRGHYVITRVCADPRHRFISALASAQTTHLPKESAGLRKRKEDLRILVRSYARSLPPEAVFSHRSALIVHGLPIPFFEDGETICAETAHPRNAVRRPTMLIRRRQLEPGDTVEVGGVPVTSVLRTLFDISRDCPLAFAVAVVDDALRCSLVTLDEFREFCARHPVRTHQARIDAVLDNADGRRETVAESICAIRFVEHSIHGFEPQVVIEDEQGEFIARTDFADEAAKVIAEFDGAGKYFLDGADPKESFELERRREYALRNLGYTVFRITWADLFAADVFLRIKDAISRRTASPAKGLDSRGGSQR</sequence>
<evidence type="ECO:0008006" key="3">
    <source>
        <dbReference type="Google" id="ProtNLM"/>
    </source>
</evidence>
<dbReference type="RefSeq" id="WP_339392132.1">
    <property type="nucleotide sequence ID" value="NZ_BAAAAF010000003.1"/>
</dbReference>
<protein>
    <recommendedName>
        <fullName evidence="3">DUF559 domain-containing protein</fullName>
    </recommendedName>
</protein>
<dbReference type="EMBL" id="BAAAAF010000003">
    <property type="protein sequence ID" value="GAA0035179.1"/>
    <property type="molecule type" value="Genomic_DNA"/>
</dbReference>
<reference evidence="1 2" key="1">
    <citation type="submission" date="2024-01" db="EMBL/GenBank/DDBJ databases">
        <title>Characterization of antibiotic resistant novel bacterial strains and their environmental applications.</title>
        <authorList>
            <person name="Manzoor S."/>
            <person name="Abbas S."/>
            <person name="Arshad M."/>
            <person name="Ahmed I."/>
        </authorList>
    </citation>
    <scope>NUCLEOTIDE SEQUENCE [LARGE SCALE GENOMIC DNA]</scope>
    <source>
        <strain evidence="1 2">NCCP-602</strain>
    </source>
</reference>